<dbReference type="InterPro" id="IPR027417">
    <property type="entry name" value="P-loop_NTPase"/>
</dbReference>
<comment type="caution">
    <text evidence="1">The sequence shown here is derived from an EMBL/GenBank/DDBJ whole genome shotgun (WGS) entry which is preliminary data.</text>
</comment>
<protein>
    <recommendedName>
        <fullName evidence="3">ATP-dependent DNA helicase PIF1</fullName>
    </recommendedName>
</protein>
<gene>
    <name evidence="1" type="ORF">EVAR_20923_1</name>
</gene>
<evidence type="ECO:0000313" key="2">
    <source>
        <dbReference type="Proteomes" id="UP000299102"/>
    </source>
</evidence>
<evidence type="ECO:0000313" key="1">
    <source>
        <dbReference type="EMBL" id="GBP30470.1"/>
    </source>
</evidence>
<accession>A0A4C1UW60</accession>
<dbReference type="SUPFAM" id="SSF52540">
    <property type="entry name" value="P-loop containing nucleoside triphosphate hydrolases"/>
    <property type="match status" value="1"/>
</dbReference>
<dbReference type="GO" id="GO:0006260">
    <property type="term" value="P:DNA replication"/>
    <property type="evidence" value="ECO:0007669"/>
    <property type="project" value="TreeGrafter"/>
</dbReference>
<dbReference type="OrthoDB" id="272985at2759"/>
<dbReference type="Proteomes" id="UP000299102">
    <property type="component" value="Unassembled WGS sequence"/>
</dbReference>
<dbReference type="STRING" id="151549.A0A4C1UW60"/>
<dbReference type="GO" id="GO:0005657">
    <property type="term" value="C:replication fork"/>
    <property type="evidence" value="ECO:0007669"/>
    <property type="project" value="TreeGrafter"/>
</dbReference>
<name>A0A4C1UW60_EUMVA</name>
<dbReference type="PANTHER" id="PTHR23274:SF51">
    <property type="entry name" value="OS03G0423850 PROTEIN"/>
    <property type="match status" value="1"/>
</dbReference>
<sequence>MRNRLCNGTRLRVTERGRHIEKATILTGEVKGDNVLIPHIPIMPSNLQFNIKRLQFSLKVAFSMTINKSQGQTLKCDPVQARSRELVPAAGGAGRRAPAGRASAVSRISQALF</sequence>
<evidence type="ECO:0008006" key="3">
    <source>
        <dbReference type="Google" id="ProtNLM"/>
    </source>
</evidence>
<dbReference type="AlphaFoldDB" id="A0A4C1UW60"/>
<reference evidence="1 2" key="1">
    <citation type="journal article" date="2019" name="Commun. Biol.">
        <title>The bagworm genome reveals a unique fibroin gene that provides high tensile strength.</title>
        <authorList>
            <person name="Kono N."/>
            <person name="Nakamura H."/>
            <person name="Ohtoshi R."/>
            <person name="Tomita M."/>
            <person name="Numata K."/>
            <person name="Arakawa K."/>
        </authorList>
    </citation>
    <scope>NUCLEOTIDE SEQUENCE [LARGE SCALE GENOMIC DNA]</scope>
</reference>
<dbReference type="EMBL" id="BGZK01000233">
    <property type="protein sequence ID" value="GBP30470.1"/>
    <property type="molecule type" value="Genomic_DNA"/>
</dbReference>
<dbReference type="PANTHER" id="PTHR23274">
    <property type="entry name" value="DNA HELICASE-RELATED"/>
    <property type="match status" value="1"/>
</dbReference>
<keyword evidence="2" id="KW-1185">Reference proteome</keyword>
<organism evidence="1 2">
    <name type="scientific">Eumeta variegata</name>
    <name type="common">Bagworm moth</name>
    <name type="synonym">Eumeta japonica</name>
    <dbReference type="NCBI Taxonomy" id="151549"/>
    <lineage>
        <taxon>Eukaryota</taxon>
        <taxon>Metazoa</taxon>
        <taxon>Ecdysozoa</taxon>
        <taxon>Arthropoda</taxon>
        <taxon>Hexapoda</taxon>
        <taxon>Insecta</taxon>
        <taxon>Pterygota</taxon>
        <taxon>Neoptera</taxon>
        <taxon>Endopterygota</taxon>
        <taxon>Lepidoptera</taxon>
        <taxon>Glossata</taxon>
        <taxon>Ditrysia</taxon>
        <taxon>Tineoidea</taxon>
        <taxon>Psychidae</taxon>
        <taxon>Oiketicinae</taxon>
        <taxon>Eumeta</taxon>
    </lineage>
</organism>
<proteinExistence type="predicted"/>